<proteinExistence type="predicted"/>
<accession>A0A514D7I0</accession>
<protein>
    <recommendedName>
        <fullName evidence="2">Coat protein</fullName>
    </recommendedName>
</protein>
<reference evidence="1" key="1">
    <citation type="submission" date="2019-05" db="EMBL/GenBank/DDBJ databases">
        <title>Metatranscriptomic reconstruction reveals RNA viruses with the potential to shape carbon cycling in soil.</title>
        <authorList>
            <person name="Starr E.P."/>
            <person name="Nuccio E."/>
            <person name="Pett-Ridge J."/>
            <person name="Banfield J.F."/>
            <person name="Firestone M.K."/>
        </authorList>
    </citation>
    <scope>NUCLEOTIDE SEQUENCE</scope>
    <source>
        <strain evidence="1">H4_Bulk_46_scaffold_2432</strain>
    </source>
</reference>
<evidence type="ECO:0000313" key="1">
    <source>
        <dbReference type="EMBL" id="QDH89588.1"/>
    </source>
</evidence>
<organism evidence="1">
    <name type="scientific">Leviviridae sp</name>
    <dbReference type="NCBI Taxonomy" id="2027243"/>
    <lineage>
        <taxon>Viruses</taxon>
        <taxon>Riboviria</taxon>
        <taxon>Orthornavirae</taxon>
        <taxon>Lenarviricota</taxon>
        <taxon>Leviviricetes</taxon>
        <taxon>Norzivirales</taxon>
        <taxon>Fiersviridae</taxon>
    </lineage>
</organism>
<sequence>MSLTINAKIFTADSFGVNAVGYLGPAHTLTLKDDVRLGRTAPKPTAVFSGVGRTSAKLTRTLTLTAALTTTGDCICDISVSMPVGAASADIDSILNDMGSFLSSASFKTHVKGQQISF</sequence>
<dbReference type="EMBL" id="MN034907">
    <property type="protein sequence ID" value="QDH89588.1"/>
    <property type="molecule type" value="Genomic_RNA"/>
</dbReference>
<name>A0A514D7I0_9VIRU</name>
<evidence type="ECO:0008006" key="2">
    <source>
        <dbReference type="Google" id="ProtNLM"/>
    </source>
</evidence>
<gene>
    <name evidence="1" type="ORF">H4Bulk462432_000002</name>
</gene>